<dbReference type="AlphaFoldDB" id="A0A0F8XVQ6"/>
<protein>
    <recommendedName>
        <fullName evidence="2">Ribbon-helix-helix protein CopG domain-containing protein</fullName>
    </recommendedName>
</protein>
<gene>
    <name evidence="1" type="ORF">LCGC14_2897900</name>
</gene>
<sequence length="58" mass="6997">MRKRGRPKLDKEVLTIGLTITVTKSENKKMRMLIEKNKISMNQFFRDLFSEKLKREKI</sequence>
<comment type="caution">
    <text evidence="1">The sequence shown here is derived from an EMBL/GenBank/DDBJ whole genome shotgun (WGS) entry which is preliminary data.</text>
</comment>
<evidence type="ECO:0008006" key="2">
    <source>
        <dbReference type="Google" id="ProtNLM"/>
    </source>
</evidence>
<evidence type="ECO:0000313" key="1">
    <source>
        <dbReference type="EMBL" id="KKK73033.1"/>
    </source>
</evidence>
<reference evidence="1" key="1">
    <citation type="journal article" date="2015" name="Nature">
        <title>Complex archaea that bridge the gap between prokaryotes and eukaryotes.</title>
        <authorList>
            <person name="Spang A."/>
            <person name="Saw J.H."/>
            <person name="Jorgensen S.L."/>
            <person name="Zaremba-Niedzwiedzka K."/>
            <person name="Martijn J."/>
            <person name="Lind A.E."/>
            <person name="van Eijk R."/>
            <person name="Schleper C."/>
            <person name="Guy L."/>
            <person name="Ettema T.J."/>
        </authorList>
    </citation>
    <scope>NUCLEOTIDE SEQUENCE</scope>
</reference>
<proteinExistence type="predicted"/>
<name>A0A0F8XVQ6_9ZZZZ</name>
<accession>A0A0F8XVQ6</accession>
<organism evidence="1">
    <name type="scientific">marine sediment metagenome</name>
    <dbReference type="NCBI Taxonomy" id="412755"/>
    <lineage>
        <taxon>unclassified sequences</taxon>
        <taxon>metagenomes</taxon>
        <taxon>ecological metagenomes</taxon>
    </lineage>
</organism>
<dbReference type="EMBL" id="LAZR01056973">
    <property type="protein sequence ID" value="KKK73033.1"/>
    <property type="molecule type" value="Genomic_DNA"/>
</dbReference>